<dbReference type="SUPFAM" id="SSF54695">
    <property type="entry name" value="POZ domain"/>
    <property type="match status" value="1"/>
</dbReference>
<comment type="pathway">
    <text evidence="1">Protein modification; protein ubiquitination.</text>
</comment>
<dbReference type="InterPro" id="IPR011990">
    <property type="entry name" value="TPR-like_helical_dom_sf"/>
</dbReference>
<sequence length="750" mass="84085">MRSFFPSESCKETQLSALNPQSWLQVERGKLSNIASHSSSSSSSSIESLIKVPEPPIPPFFKPVDYVEVLAQIHEELELCPPQDRSKLYLLQFQAFRGLGEGKLMRRSLRSAWQKASTVHEKLVFGAWLKYEKQGEELIADLLANCGKCAQEFGPIDISGQLPLQLSVSSYETVSMNGNQISKNVIFRIGDDKIVCDRQKISSLAAPFHAMLNGCFSESLCEDIDFSENNISASGMRAIDEFSKTGSLGDVSPNLLLEILVFANKFCCERLRDACDRKLASLVSSRDDAVELMEYAFDENCHVLAASCLQVFLNDLPDCLNDNRVVEIFRHADRQQRLIMVGPASYSLYCLLSEVAMNLDPQSDTTACFLEQLVGFAENDLQRIGFSSIGMCLARPGYIKGDQRWEDLEKVTELDPTLTYPYMYRAASLMLKENVQAALEEINRVLRMLEGRVAASEFRTLVREHVENWTTADSKGVLYFRQSLLLLRLNCPEAAMRSLQLARQHASSKHERLVYEGWILYDTGHCEEGLQKAEDSIKIKRSFEAFFLKAYALAESSQDPSCSSTVVSLLEDALKCPSDRLREGQASGGEVEKIDEKDPRSYKLKITRMGGTALHMAVAEEQESVIKLRPLAEADPSLLGIRTKNKDIPLFIASLHGKMDVFLCLHSVIICSSSSDRYNTRRLTDGETVLHVAIAREFFGLTPLHVLATKSSAFACGTYLLRCKRNNPSDLCFDIKLNYPSFNEPNHVPR</sequence>
<evidence type="ECO:0000313" key="2">
    <source>
        <dbReference type="EMBL" id="KAH7517262.1"/>
    </source>
</evidence>
<dbReference type="InterPro" id="IPR011333">
    <property type="entry name" value="SKP1/BTB/POZ_sf"/>
</dbReference>
<dbReference type="PANTHER" id="PTHR44203:SF2">
    <property type="entry name" value="ETO1-LIKE PROTEIN 1"/>
    <property type="match status" value="1"/>
</dbReference>
<evidence type="ECO:0008006" key="4">
    <source>
        <dbReference type="Google" id="ProtNLM"/>
    </source>
</evidence>
<proteinExistence type="predicted"/>
<dbReference type="Proteomes" id="UP000813462">
    <property type="component" value="Unassembled WGS sequence"/>
</dbReference>
<accession>A0A978UQW2</accession>
<comment type="caution">
    <text evidence="2">The sequence shown here is derived from an EMBL/GenBank/DDBJ whole genome shotgun (WGS) entry which is preliminary data.</text>
</comment>
<dbReference type="Gene3D" id="1.25.40.20">
    <property type="entry name" value="Ankyrin repeat-containing domain"/>
    <property type="match status" value="1"/>
</dbReference>
<dbReference type="SUPFAM" id="SSF48403">
    <property type="entry name" value="Ankyrin repeat"/>
    <property type="match status" value="1"/>
</dbReference>
<reference evidence="2" key="1">
    <citation type="journal article" date="2021" name="Front. Plant Sci.">
        <title>Chromosome-Scale Genome Assembly for Chinese Sour Jujube and Insights Into Its Genome Evolution and Domestication Signature.</title>
        <authorList>
            <person name="Shen L.-Y."/>
            <person name="Luo H."/>
            <person name="Wang X.-L."/>
            <person name="Wang X.-M."/>
            <person name="Qiu X.-J."/>
            <person name="Liu H."/>
            <person name="Zhou S.-S."/>
            <person name="Jia K.-H."/>
            <person name="Nie S."/>
            <person name="Bao Y.-T."/>
            <person name="Zhang R.-G."/>
            <person name="Yun Q.-Z."/>
            <person name="Chai Y.-H."/>
            <person name="Lu J.-Y."/>
            <person name="Li Y."/>
            <person name="Zhao S.-W."/>
            <person name="Mao J.-F."/>
            <person name="Jia S.-G."/>
            <person name="Mao Y.-M."/>
        </authorList>
    </citation>
    <scope>NUCLEOTIDE SEQUENCE</scope>
    <source>
        <strain evidence="2">AT0</strain>
        <tissue evidence="2">Leaf</tissue>
    </source>
</reference>
<dbReference type="Gene3D" id="3.30.710.10">
    <property type="entry name" value="Potassium Channel Kv1.1, Chain A"/>
    <property type="match status" value="1"/>
</dbReference>
<dbReference type="Gene3D" id="1.25.40.10">
    <property type="entry name" value="Tetratricopeptide repeat domain"/>
    <property type="match status" value="1"/>
</dbReference>
<evidence type="ECO:0000313" key="3">
    <source>
        <dbReference type="Proteomes" id="UP000813462"/>
    </source>
</evidence>
<dbReference type="PANTHER" id="PTHR44203">
    <property type="entry name" value="ETO1-RELATED"/>
    <property type="match status" value="1"/>
</dbReference>
<dbReference type="InterPro" id="IPR036770">
    <property type="entry name" value="Ankyrin_rpt-contain_sf"/>
</dbReference>
<dbReference type="EMBL" id="JAEACU010000009">
    <property type="protein sequence ID" value="KAH7517262.1"/>
    <property type="molecule type" value="Genomic_DNA"/>
</dbReference>
<evidence type="ECO:0000256" key="1">
    <source>
        <dbReference type="ARBA" id="ARBA00004906"/>
    </source>
</evidence>
<name>A0A978UQW2_ZIZJJ</name>
<organism evidence="2 3">
    <name type="scientific">Ziziphus jujuba var. spinosa</name>
    <dbReference type="NCBI Taxonomy" id="714518"/>
    <lineage>
        <taxon>Eukaryota</taxon>
        <taxon>Viridiplantae</taxon>
        <taxon>Streptophyta</taxon>
        <taxon>Embryophyta</taxon>
        <taxon>Tracheophyta</taxon>
        <taxon>Spermatophyta</taxon>
        <taxon>Magnoliopsida</taxon>
        <taxon>eudicotyledons</taxon>
        <taxon>Gunneridae</taxon>
        <taxon>Pentapetalae</taxon>
        <taxon>rosids</taxon>
        <taxon>fabids</taxon>
        <taxon>Rosales</taxon>
        <taxon>Rhamnaceae</taxon>
        <taxon>Paliureae</taxon>
        <taxon>Ziziphus</taxon>
    </lineage>
</organism>
<dbReference type="GO" id="GO:0010105">
    <property type="term" value="P:negative regulation of ethylene-activated signaling pathway"/>
    <property type="evidence" value="ECO:0007669"/>
    <property type="project" value="InterPro"/>
</dbReference>
<dbReference type="AlphaFoldDB" id="A0A978UQW2"/>
<dbReference type="SUPFAM" id="SSF48452">
    <property type="entry name" value="TPR-like"/>
    <property type="match status" value="1"/>
</dbReference>
<gene>
    <name evidence="2" type="ORF">FEM48_Zijuj09G0044300</name>
</gene>
<protein>
    <recommendedName>
        <fullName evidence="4">ETO1-like protein 1</fullName>
    </recommendedName>
</protein>
<dbReference type="InterPro" id="IPR044631">
    <property type="entry name" value="ETO1-like"/>
</dbReference>